<feature type="domain" description="Histidine kinase" evidence="5">
    <location>
        <begin position="161"/>
        <end position="376"/>
    </location>
</feature>
<dbReference type="SMART" id="SM00448">
    <property type="entry name" value="REC"/>
    <property type="match status" value="1"/>
</dbReference>
<dbReference type="InterPro" id="IPR003594">
    <property type="entry name" value="HATPase_dom"/>
</dbReference>
<gene>
    <name evidence="7" type="ORF">BE15_08255</name>
</gene>
<protein>
    <recommendedName>
        <fullName evidence="2">histidine kinase</fullName>
        <ecNumber evidence="2">2.7.13.3</ecNumber>
    </recommendedName>
</protein>
<name>A0A150QTK8_SORCE</name>
<evidence type="ECO:0000256" key="3">
    <source>
        <dbReference type="ARBA" id="ARBA00022553"/>
    </source>
</evidence>
<dbReference type="InterPro" id="IPR005467">
    <property type="entry name" value="His_kinase_dom"/>
</dbReference>
<dbReference type="PROSITE" id="PS50109">
    <property type="entry name" value="HIS_KIN"/>
    <property type="match status" value="1"/>
</dbReference>
<dbReference type="PROSITE" id="PS50110">
    <property type="entry name" value="RESPONSE_REGULATORY"/>
    <property type="match status" value="1"/>
</dbReference>
<dbReference type="CDD" id="cd00082">
    <property type="entry name" value="HisKA"/>
    <property type="match status" value="1"/>
</dbReference>
<dbReference type="SUPFAM" id="SSF47384">
    <property type="entry name" value="Homodimeric domain of signal transducing histidine kinase"/>
    <property type="match status" value="1"/>
</dbReference>
<evidence type="ECO:0000313" key="8">
    <source>
        <dbReference type="Proteomes" id="UP000075260"/>
    </source>
</evidence>
<dbReference type="PANTHER" id="PTHR43547:SF2">
    <property type="entry name" value="HYBRID SIGNAL TRANSDUCTION HISTIDINE KINASE C"/>
    <property type="match status" value="1"/>
</dbReference>
<dbReference type="Pfam" id="PF00512">
    <property type="entry name" value="HisKA"/>
    <property type="match status" value="1"/>
</dbReference>
<dbReference type="GO" id="GO:0000155">
    <property type="term" value="F:phosphorelay sensor kinase activity"/>
    <property type="evidence" value="ECO:0007669"/>
    <property type="project" value="InterPro"/>
</dbReference>
<dbReference type="InterPro" id="IPR004358">
    <property type="entry name" value="Sig_transdc_His_kin-like_C"/>
</dbReference>
<organism evidence="7 8">
    <name type="scientific">Sorangium cellulosum</name>
    <name type="common">Polyangium cellulosum</name>
    <dbReference type="NCBI Taxonomy" id="56"/>
    <lineage>
        <taxon>Bacteria</taxon>
        <taxon>Pseudomonadati</taxon>
        <taxon>Myxococcota</taxon>
        <taxon>Polyangia</taxon>
        <taxon>Polyangiales</taxon>
        <taxon>Polyangiaceae</taxon>
        <taxon>Sorangium</taxon>
    </lineage>
</organism>
<evidence type="ECO:0000259" key="6">
    <source>
        <dbReference type="PROSITE" id="PS50110"/>
    </source>
</evidence>
<feature type="modified residue" description="4-aspartylphosphate" evidence="4">
    <location>
        <position position="58"/>
    </location>
</feature>
<dbReference type="InterPro" id="IPR036097">
    <property type="entry name" value="HisK_dim/P_sf"/>
</dbReference>
<dbReference type="InterPro" id="IPR036890">
    <property type="entry name" value="HATPase_C_sf"/>
</dbReference>
<reference evidence="7 8" key="1">
    <citation type="submission" date="2014-02" db="EMBL/GenBank/DDBJ databases">
        <title>The small core and large imbalanced accessory genome model reveals a collaborative survival strategy of Sorangium cellulosum strains in nature.</title>
        <authorList>
            <person name="Han K."/>
            <person name="Peng R."/>
            <person name="Blom J."/>
            <person name="Li Y.-Z."/>
        </authorList>
    </citation>
    <scope>NUCLEOTIDE SEQUENCE [LARGE SCALE GENOMIC DNA]</scope>
    <source>
        <strain evidence="7 8">So0008-312</strain>
    </source>
</reference>
<dbReference type="Gene3D" id="3.40.50.2300">
    <property type="match status" value="1"/>
</dbReference>
<dbReference type="InterPro" id="IPR011006">
    <property type="entry name" value="CheY-like_superfamily"/>
</dbReference>
<evidence type="ECO:0000256" key="2">
    <source>
        <dbReference type="ARBA" id="ARBA00012438"/>
    </source>
</evidence>
<keyword evidence="3 4" id="KW-0597">Phosphoprotein</keyword>
<dbReference type="EC" id="2.7.13.3" evidence="2"/>
<dbReference type="SMART" id="SM00388">
    <property type="entry name" value="HisKA"/>
    <property type="match status" value="1"/>
</dbReference>
<dbReference type="OrthoDB" id="9787818at2"/>
<evidence type="ECO:0000256" key="4">
    <source>
        <dbReference type="PROSITE-ProRule" id="PRU00169"/>
    </source>
</evidence>
<dbReference type="AlphaFoldDB" id="A0A150QTK8"/>
<dbReference type="SMART" id="SM00387">
    <property type="entry name" value="HATPase_c"/>
    <property type="match status" value="1"/>
</dbReference>
<comment type="caution">
    <text evidence="7">The sequence shown here is derived from an EMBL/GenBank/DDBJ whole genome shotgun (WGS) entry which is preliminary data.</text>
</comment>
<dbReference type="Pfam" id="PF02518">
    <property type="entry name" value="HATPase_c"/>
    <property type="match status" value="1"/>
</dbReference>
<accession>A0A150QTK8</accession>
<dbReference type="SUPFAM" id="SSF55874">
    <property type="entry name" value="ATPase domain of HSP90 chaperone/DNA topoisomerase II/histidine kinase"/>
    <property type="match status" value="1"/>
</dbReference>
<dbReference type="PRINTS" id="PR00344">
    <property type="entry name" value="BCTRLSENSOR"/>
</dbReference>
<keyword evidence="7" id="KW-0808">Transferase</keyword>
<dbReference type="Pfam" id="PF00072">
    <property type="entry name" value="Response_reg"/>
    <property type="match status" value="1"/>
</dbReference>
<keyword evidence="7" id="KW-0418">Kinase</keyword>
<dbReference type="CDD" id="cd00075">
    <property type="entry name" value="HATPase"/>
    <property type="match status" value="1"/>
</dbReference>
<dbReference type="Gene3D" id="1.10.287.130">
    <property type="match status" value="1"/>
</dbReference>
<dbReference type="Gene3D" id="3.30.565.10">
    <property type="entry name" value="Histidine kinase-like ATPase, C-terminal domain"/>
    <property type="match status" value="1"/>
</dbReference>
<dbReference type="InterPro" id="IPR001789">
    <property type="entry name" value="Sig_transdc_resp-reg_receiver"/>
</dbReference>
<evidence type="ECO:0000313" key="7">
    <source>
        <dbReference type="EMBL" id="KYF70966.1"/>
    </source>
</evidence>
<dbReference type="InterPro" id="IPR003661">
    <property type="entry name" value="HisK_dim/P_dom"/>
</dbReference>
<sequence length="376" mass="41465">MEQQGVRSRVLVVDDNEQNRALARATLEDDGYEVVLATSGEEAIREFERCSPDCVLLDVRMPGMDGFAVCARIRALPGGAGTPIVFLTALRDVDTFDSALRAGGDDFLTKPVRPSELLVRVQAALRLRRLGAELREHVELVRQQRDALMRLQLQKEQLTAFVVHDLKNPVSSMDLHAQFLLRDRALPEPARDSARHIRDQARSLLRLIYNLLDISKSEEGRLAPERARVDLRALVLEVFAALELRASSRSITLREAVEAPAVRADPDLLRRTVENLLENAIHHAPVGTAVVLSAVKDGAAVEIRVADAGQGVPAELRARVFDRFTQLGGDAEDLHRAGRGLGLAFCKMAVEAHGGRIWIEDNAPGAIFCVRLPDDE</sequence>
<evidence type="ECO:0000259" key="5">
    <source>
        <dbReference type="PROSITE" id="PS50109"/>
    </source>
</evidence>
<dbReference type="EMBL" id="JEMA01000366">
    <property type="protein sequence ID" value="KYF70966.1"/>
    <property type="molecule type" value="Genomic_DNA"/>
</dbReference>
<dbReference type="PANTHER" id="PTHR43547">
    <property type="entry name" value="TWO-COMPONENT HISTIDINE KINASE"/>
    <property type="match status" value="1"/>
</dbReference>
<dbReference type="SUPFAM" id="SSF52172">
    <property type="entry name" value="CheY-like"/>
    <property type="match status" value="1"/>
</dbReference>
<evidence type="ECO:0000256" key="1">
    <source>
        <dbReference type="ARBA" id="ARBA00000085"/>
    </source>
</evidence>
<feature type="domain" description="Response regulatory" evidence="6">
    <location>
        <begin position="9"/>
        <end position="125"/>
    </location>
</feature>
<comment type="catalytic activity">
    <reaction evidence="1">
        <text>ATP + protein L-histidine = ADP + protein N-phospho-L-histidine.</text>
        <dbReference type="EC" id="2.7.13.3"/>
    </reaction>
</comment>
<dbReference type="RefSeq" id="WP_061607264.1">
    <property type="nucleotide sequence ID" value="NZ_JEMA01000366.1"/>
</dbReference>
<dbReference type="Proteomes" id="UP000075260">
    <property type="component" value="Unassembled WGS sequence"/>
</dbReference>
<proteinExistence type="predicted"/>